<organism evidence="1">
    <name type="scientific">Sesarmops intermedium nimavirus</name>
    <dbReference type="NCBI Taxonomy" id="2133796"/>
    <lineage>
        <taxon>Viruses</taxon>
        <taxon>Viruses incertae sedis</taxon>
        <taxon>Naldaviricetes</taxon>
        <taxon>Nimaviridae</taxon>
    </lineage>
</organism>
<dbReference type="EMBL" id="BFCG01000001">
    <property type="protein sequence ID" value="GBG35563.1"/>
    <property type="molecule type" value="Genomic_DNA"/>
</dbReference>
<reference evidence="1" key="1">
    <citation type="journal article" date="2018" name="J. Virol.">
        <title>Crustacean Genome Exploration Reveals the Evolutionary Origin of White Spot Syndrome Virus.</title>
        <authorList>
            <person name="Kawato S."/>
            <person name="Shitara A."/>
            <person name="Wang Y."/>
            <person name="Nozaki R."/>
            <person name="Kondo H."/>
            <person name="Hirono I."/>
        </authorList>
    </citation>
    <scope>NUCLEOTIDE SEQUENCE</scope>
    <source>
        <strain evidence="1">Kochi-1</strain>
    </source>
</reference>
<proteinExistence type="predicted"/>
<accession>A0A401IPM2</accession>
<evidence type="ECO:0000313" key="1">
    <source>
        <dbReference type="EMBL" id="GBG35563.1"/>
    </source>
</evidence>
<name>A0A401IPM2_9VIRU</name>
<protein>
    <submittedName>
        <fullName evidence="1">Wsv526-like protein</fullName>
    </submittedName>
</protein>
<comment type="caution">
    <text evidence="1">The sequence shown here is derived from an EMBL/GenBank/DDBJ whole genome shotgun (WGS) entry which is preliminary data.</text>
</comment>
<sequence>MGDDEDSAAWAKKYENRYCTEEWRMDMPSVCAMETDLNVFKSEAKLVPVKRHTNDRCLDEYKPWCPIYRVVLYDTSKVNQNSDVESISVDGTEVFPPESEFEIPPKSIAEVMIRLQRFDFRYPGNTGAVIFATGCNRNTNVYNHDGLVILPNNNFIGEFSSEIGPSVKVYNSTNQQLTYRTYYSGVKSDSPVGVLFEHLPLGKTFEAVTAKDFPSKLLIPANNRIFIQLVHARNSSSQLSREIRSCSVFYTSVGACEIPDGVFMDDITNKDGELFIYNFSDQAKEIIFREDNSRSFEENFLGYVITLPQQDIKLRAIKSTSEVLKIDLNTASVYMAYLFMTLEDFIVPPKSSIIVKLNGVKILNSFDTNNFGLLEGGQRDKSFWVMKYIKVVSLVPGIKIITPVLEYELYRKTFGQEIQLRVFNVTASAIKLAKNEHTVGGIVCQASKLTEKDSGGHTLY</sequence>